<dbReference type="PROSITE" id="PS00041">
    <property type="entry name" value="HTH_ARAC_FAMILY_1"/>
    <property type="match status" value="1"/>
</dbReference>
<keyword evidence="3" id="KW-0238">DNA-binding</keyword>
<dbReference type="AlphaFoldDB" id="A0A073A1A5"/>
<sequence length="333" mass="37327">MMRTHPVADRGDLHADHLDLAAARSWMSKVCGPHRLEAASPGLVQFEHHGNVLKSMCTTLGYIGYGTDVTITVEDAAAFNAYSLSLPLSGEQELCRGGLRLLSDVRRGVIIAPNERQELSIAGDCRKLQVVIGRTAMRKVLEEMLQRPIDTPLRFDPEMDALDGASASWWRTVRHISEEMARSELYAQAFFSSDLERALIKGLILAQPNNYSEALQQGLGGRPPHYLLRAREFLQANARETLSLEDVERAAGVSRFKLFEGFRRYFGVSPMSYLKHYRLAAVREEILASGGARSISTIALGWGFSHLGRFSVDYRKRFEETPSMTQRRAARRS</sequence>
<evidence type="ECO:0000256" key="4">
    <source>
        <dbReference type="ARBA" id="ARBA00023163"/>
    </source>
</evidence>
<evidence type="ECO:0000256" key="1">
    <source>
        <dbReference type="ARBA" id="ARBA00004496"/>
    </source>
</evidence>
<dbReference type="InterPro" id="IPR018060">
    <property type="entry name" value="HTH_AraC"/>
</dbReference>
<dbReference type="Pfam" id="PF14525">
    <property type="entry name" value="AraC_binding_2"/>
    <property type="match status" value="1"/>
</dbReference>
<dbReference type="InterPro" id="IPR009057">
    <property type="entry name" value="Homeodomain-like_sf"/>
</dbReference>
<organism evidence="6 7">
    <name type="scientific">Pseudomonas aeruginosa</name>
    <dbReference type="NCBI Taxonomy" id="287"/>
    <lineage>
        <taxon>Bacteria</taxon>
        <taxon>Pseudomonadati</taxon>
        <taxon>Pseudomonadota</taxon>
        <taxon>Gammaproteobacteria</taxon>
        <taxon>Pseudomonadales</taxon>
        <taxon>Pseudomonadaceae</taxon>
        <taxon>Pseudomonas</taxon>
    </lineage>
</organism>
<dbReference type="InterPro" id="IPR050204">
    <property type="entry name" value="AraC_XylS_family_regulators"/>
</dbReference>
<evidence type="ECO:0000256" key="5">
    <source>
        <dbReference type="ARBA" id="ARBA00037345"/>
    </source>
</evidence>
<keyword evidence="4" id="KW-0804">Transcription</keyword>
<dbReference type="InterPro" id="IPR018062">
    <property type="entry name" value="HTH_AraC-typ_CS"/>
</dbReference>
<protein>
    <submittedName>
        <fullName evidence="6">Helix-turn-helix domain-containing protein</fullName>
    </submittedName>
</protein>
<accession>A0A1S1C9N2</accession>
<dbReference type="RefSeq" id="WP_003116868.1">
    <property type="nucleotide sequence ID" value="NZ_AP014839.1"/>
</dbReference>
<accession>A0A073A1A5</accession>
<evidence type="ECO:0000256" key="2">
    <source>
        <dbReference type="ARBA" id="ARBA00023015"/>
    </source>
</evidence>
<dbReference type="GO" id="GO:0009893">
    <property type="term" value="P:positive regulation of metabolic process"/>
    <property type="evidence" value="ECO:0007669"/>
    <property type="project" value="UniProtKB-ARBA"/>
</dbReference>
<dbReference type="GO" id="GO:0005737">
    <property type="term" value="C:cytoplasm"/>
    <property type="evidence" value="ECO:0007669"/>
    <property type="project" value="UniProtKB-SubCell"/>
</dbReference>
<dbReference type="SUPFAM" id="SSF46689">
    <property type="entry name" value="Homeodomain-like"/>
    <property type="match status" value="1"/>
</dbReference>
<dbReference type="PROSITE" id="PS01124">
    <property type="entry name" value="HTH_ARAC_FAMILY_2"/>
    <property type="match status" value="1"/>
</dbReference>
<name>A0A073A1A5_PSEAI</name>
<dbReference type="GO" id="GO:0003700">
    <property type="term" value="F:DNA-binding transcription factor activity"/>
    <property type="evidence" value="ECO:0007669"/>
    <property type="project" value="InterPro"/>
</dbReference>
<dbReference type="Gene3D" id="1.10.10.60">
    <property type="entry name" value="Homeodomain-like"/>
    <property type="match status" value="1"/>
</dbReference>
<reference evidence="6" key="1">
    <citation type="submission" date="2020-01" db="EMBL/GenBank/DDBJ databases">
        <title>Bacteria Cultured from War Wounds Associated with the Conflict in Eastern Ukraine.</title>
        <authorList>
            <person name="Snesrud E."/>
            <person name="Galac M.R."/>
            <person name="Mc Gann P."/>
            <person name="Valentine K."/>
            <person name="Viacheslav K."/>
        </authorList>
    </citation>
    <scope>NUCLEOTIDE SEQUENCE</scope>
    <source>
        <strain evidence="6">VNMU148</strain>
    </source>
</reference>
<dbReference type="FunFam" id="1.10.10.60:FF:000689">
    <property type="entry name" value="AraC family transcriptional regulator"/>
    <property type="match status" value="1"/>
</dbReference>
<dbReference type="Proteomes" id="UP000644192">
    <property type="component" value="Unassembled WGS sequence"/>
</dbReference>
<evidence type="ECO:0000313" key="6">
    <source>
        <dbReference type="EMBL" id="MZZ12671.1"/>
    </source>
</evidence>
<dbReference type="PANTHER" id="PTHR46796:SF12">
    <property type="entry name" value="HTH-TYPE DNA-BINDING TRANSCRIPTIONAL ACTIVATOR EUTR"/>
    <property type="match status" value="1"/>
</dbReference>
<comment type="subcellular location">
    <subcellularLocation>
        <location evidence="1">Cytoplasm</location>
    </subcellularLocation>
</comment>
<evidence type="ECO:0000256" key="3">
    <source>
        <dbReference type="ARBA" id="ARBA00023125"/>
    </source>
</evidence>
<dbReference type="SMART" id="SM00342">
    <property type="entry name" value="HTH_ARAC"/>
    <property type="match status" value="1"/>
</dbReference>
<gene>
    <name evidence="6" type="ORF">GUL26_10470</name>
</gene>
<dbReference type="InterPro" id="IPR035418">
    <property type="entry name" value="AraC-bd_2"/>
</dbReference>
<dbReference type="GO" id="GO:0043565">
    <property type="term" value="F:sequence-specific DNA binding"/>
    <property type="evidence" value="ECO:0007669"/>
    <property type="project" value="InterPro"/>
</dbReference>
<comment type="function">
    <text evidence="5">Regulatory protein of the TOL plasmid xyl operons. XylS activates the xylXYZLTEGFJQKIH operon required for the degradation of toluene, m-xylene and p-xylene.</text>
</comment>
<keyword evidence="2" id="KW-0805">Transcription regulation</keyword>
<proteinExistence type="predicted"/>
<comment type="caution">
    <text evidence="6">The sequence shown here is derived from an EMBL/GenBank/DDBJ whole genome shotgun (WGS) entry which is preliminary data.</text>
</comment>
<dbReference type="eggNOG" id="COG2207">
    <property type="taxonomic scope" value="Bacteria"/>
</dbReference>
<dbReference type="Pfam" id="PF12833">
    <property type="entry name" value="HTH_18"/>
    <property type="match status" value="1"/>
</dbReference>
<evidence type="ECO:0000313" key="7">
    <source>
        <dbReference type="Proteomes" id="UP000644192"/>
    </source>
</evidence>
<dbReference type="PANTHER" id="PTHR46796">
    <property type="entry name" value="HTH-TYPE TRANSCRIPTIONAL ACTIVATOR RHAS-RELATED"/>
    <property type="match status" value="1"/>
</dbReference>
<dbReference type="EMBL" id="WXZT01000006">
    <property type="protein sequence ID" value="MZZ12671.1"/>
    <property type="molecule type" value="Genomic_DNA"/>
</dbReference>